<organism evidence="1">
    <name type="scientific">marine sediment metagenome</name>
    <dbReference type="NCBI Taxonomy" id="412755"/>
    <lineage>
        <taxon>unclassified sequences</taxon>
        <taxon>metagenomes</taxon>
        <taxon>ecological metagenomes</taxon>
    </lineage>
</organism>
<dbReference type="EMBL" id="BARS01004937">
    <property type="protein sequence ID" value="GAF84903.1"/>
    <property type="molecule type" value="Genomic_DNA"/>
</dbReference>
<sequence>YDRTPGEGIGHLFKFNQKGNLVSQITLGEGIIYHPGGIDYDGKYILVAVAEYRPNSRSIIYRVDPVSLEAVKMFRFNDHIGGIIHNTHSHTLHGISWGSRRFYTWKLDQSIGALNLGEMTEYEVPKYRMKLNGNHYIDYQDCHYIVDQYMLCCGLNKYTILKLGQIAFGGLDLVDLDLQVAIHQIPIDRWVKPDLVMSNNPFYFKMHENHIRFYFIPEDDKSKLYIYDAIN</sequence>
<name>X0SUN7_9ZZZZ</name>
<dbReference type="Pfam" id="PF20055">
    <property type="entry name" value="DUF6454"/>
    <property type="match status" value="1"/>
</dbReference>
<dbReference type="SUPFAM" id="SSF50969">
    <property type="entry name" value="YVTN repeat-like/Quinoprotein amine dehydrogenase"/>
    <property type="match status" value="1"/>
</dbReference>
<feature type="non-terminal residue" evidence="1">
    <location>
        <position position="1"/>
    </location>
</feature>
<reference evidence="1" key="1">
    <citation type="journal article" date="2014" name="Front. Microbiol.">
        <title>High frequency of phylogenetically diverse reductive dehalogenase-homologous genes in deep subseafloor sedimentary metagenomes.</title>
        <authorList>
            <person name="Kawai M."/>
            <person name="Futagami T."/>
            <person name="Toyoda A."/>
            <person name="Takaki Y."/>
            <person name="Nishi S."/>
            <person name="Hori S."/>
            <person name="Arai W."/>
            <person name="Tsubouchi T."/>
            <person name="Morono Y."/>
            <person name="Uchiyama I."/>
            <person name="Ito T."/>
            <person name="Fujiyama A."/>
            <person name="Inagaki F."/>
            <person name="Takami H."/>
        </authorList>
    </citation>
    <scope>NUCLEOTIDE SEQUENCE</scope>
    <source>
        <strain evidence="1">Expedition CK06-06</strain>
    </source>
</reference>
<dbReference type="InterPro" id="IPR011044">
    <property type="entry name" value="Quino_amine_DH_bsu"/>
</dbReference>
<evidence type="ECO:0000313" key="1">
    <source>
        <dbReference type="EMBL" id="GAF84903.1"/>
    </source>
</evidence>
<proteinExistence type="predicted"/>
<dbReference type="InterPro" id="IPR046312">
    <property type="entry name" value="DUF6454"/>
</dbReference>
<accession>X0SUN7</accession>
<protein>
    <submittedName>
        <fullName evidence="1">Uncharacterized protein</fullName>
    </submittedName>
</protein>
<gene>
    <name evidence="1" type="ORF">S01H1_09661</name>
</gene>
<dbReference type="AlphaFoldDB" id="X0SUN7"/>
<comment type="caution">
    <text evidence="1">The sequence shown here is derived from an EMBL/GenBank/DDBJ whole genome shotgun (WGS) entry which is preliminary data.</text>
</comment>